<organism evidence="2 3">
    <name type="scientific">Zhihengliuella alba</name>
    <dbReference type="NCBI Taxonomy" id="547018"/>
    <lineage>
        <taxon>Bacteria</taxon>
        <taxon>Bacillati</taxon>
        <taxon>Actinomycetota</taxon>
        <taxon>Actinomycetes</taxon>
        <taxon>Micrococcales</taxon>
        <taxon>Micrococcaceae</taxon>
        <taxon>Zhihengliuella</taxon>
    </lineage>
</organism>
<feature type="compositionally biased region" description="Polar residues" evidence="1">
    <location>
        <begin position="107"/>
        <end position="118"/>
    </location>
</feature>
<evidence type="ECO:0000313" key="3">
    <source>
        <dbReference type="Proteomes" id="UP001501536"/>
    </source>
</evidence>
<proteinExistence type="predicted"/>
<protein>
    <recommendedName>
        <fullName evidence="4">YtxH domain-containing protein</fullName>
    </recommendedName>
</protein>
<dbReference type="EMBL" id="BAABCJ010000002">
    <property type="protein sequence ID" value="GAA3701305.1"/>
    <property type="molecule type" value="Genomic_DNA"/>
</dbReference>
<gene>
    <name evidence="2" type="ORF">GCM10022377_13540</name>
</gene>
<dbReference type="Proteomes" id="UP001501536">
    <property type="component" value="Unassembled WGS sequence"/>
</dbReference>
<sequence length="136" mass="14275">MRILTLLAGAAIGYVLGARAGREKYEAIRTKASEIWDDPDTKAKVDQVTNAVKEKAPGVANFIKEKSPEVADKVKETKDTVTDKLGKHHPESDGDTGSASSGGSSSRPQSYHGSSNVAGTPAEDLPTPPPTSGESR</sequence>
<evidence type="ECO:0000256" key="1">
    <source>
        <dbReference type="SAM" id="MobiDB-lite"/>
    </source>
</evidence>
<feature type="region of interest" description="Disordered" evidence="1">
    <location>
        <begin position="59"/>
        <end position="136"/>
    </location>
</feature>
<feature type="compositionally biased region" description="Pro residues" evidence="1">
    <location>
        <begin position="126"/>
        <end position="136"/>
    </location>
</feature>
<dbReference type="RefSeq" id="WP_344881920.1">
    <property type="nucleotide sequence ID" value="NZ_BAABCJ010000002.1"/>
</dbReference>
<evidence type="ECO:0008006" key="4">
    <source>
        <dbReference type="Google" id="ProtNLM"/>
    </source>
</evidence>
<name>A0ABP7DA15_9MICC</name>
<keyword evidence="3" id="KW-1185">Reference proteome</keyword>
<evidence type="ECO:0000313" key="2">
    <source>
        <dbReference type="EMBL" id="GAA3701305.1"/>
    </source>
</evidence>
<feature type="compositionally biased region" description="Low complexity" evidence="1">
    <location>
        <begin position="95"/>
        <end position="106"/>
    </location>
</feature>
<reference evidence="3" key="1">
    <citation type="journal article" date="2019" name="Int. J. Syst. Evol. Microbiol.">
        <title>The Global Catalogue of Microorganisms (GCM) 10K type strain sequencing project: providing services to taxonomists for standard genome sequencing and annotation.</title>
        <authorList>
            <consortium name="The Broad Institute Genomics Platform"/>
            <consortium name="The Broad Institute Genome Sequencing Center for Infectious Disease"/>
            <person name="Wu L."/>
            <person name="Ma J."/>
        </authorList>
    </citation>
    <scope>NUCLEOTIDE SEQUENCE [LARGE SCALE GENOMIC DNA]</scope>
    <source>
        <strain evidence="3">JCM 16961</strain>
    </source>
</reference>
<comment type="caution">
    <text evidence="2">The sequence shown here is derived from an EMBL/GenBank/DDBJ whole genome shotgun (WGS) entry which is preliminary data.</text>
</comment>
<accession>A0ABP7DA15</accession>
<feature type="compositionally biased region" description="Basic and acidic residues" evidence="1">
    <location>
        <begin position="63"/>
        <end position="92"/>
    </location>
</feature>